<dbReference type="CDD" id="cd07377">
    <property type="entry name" value="WHTH_GntR"/>
    <property type="match status" value="1"/>
</dbReference>
<dbReference type="PANTHER" id="PTHR43537:SF44">
    <property type="entry name" value="GNTR FAMILY REGULATORY PROTEIN"/>
    <property type="match status" value="1"/>
</dbReference>
<dbReference type="Pfam" id="PF07729">
    <property type="entry name" value="FCD"/>
    <property type="match status" value="1"/>
</dbReference>
<evidence type="ECO:0000256" key="1">
    <source>
        <dbReference type="ARBA" id="ARBA00023015"/>
    </source>
</evidence>
<dbReference type="PANTHER" id="PTHR43537">
    <property type="entry name" value="TRANSCRIPTIONAL REGULATOR, GNTR FAMILY"/>
    <property type="match status" value="1"/>
</dbReference>
<keyword evidence="3" id="KW-0804">Transcription</keyword>
<keyword evidence="2" id="KW-0238">DNA-binding</keyword>
<keyword evidence="6" id="KW-1185">Reference proteome</keyword>
<protein>
    <submittedName>
        <fullName evidence="5">FadR family transcriptional regulator</fullName>
    </submittedName>
</protein>
<proteinExistence type="predicted"/>
<dbReference type="InterPro" id="IPR011711">
    <property type="entry name" value="GntR_C"/>
</dbReference>
<dbReference type="SMART" id="SM00895">
    <property type="entry name" value="FCD"/>
    <property type="match status" value="1"/>
</dbReference>
<dbReference type="Gene3D" id="1.10.10.10">
    <property type="entry name" value="Winged helix-like DNA-binding domain superfamily/Winged helix DNA-binding domain"/>
    <property type="match status" value="1"/>
</dbReference>
<dbReference type="Proteomes" id="UP000805614">
    <property type="component" value="Unassembled WGS sequence"/>
</dbReference>
<evidence type="ECO:0000313" key="5">
    <source>
        <dbReference type="EMBL" id="MBC6466724.1"/>
    </source>
</evidence>
<organism evidence="5 6">
    <name type="scientific">Actinomadura alba</name>
    <dbReference type="NCBI Taxonomy" id="406431"/>
    <lineage>
        <taxon>Bacteria</taxon>
        <taxon>Bacillati</taxon>
        <taxon>Actinomycetota</taxon>
        <taxon>Actinomycetes</taxon>
        <taxon>Streptosporangiales</taxon>
        <taxon>Thermomonosporaceae</taxon>
        <taxon>Actinomadura</taxon>
    </lineage>
</organism>
<dbReference type="InterPro" id="IPR008920">
    <property type="entry name" value="TF_FadR/GntR_C"/>
</dbReference>
<keyword evidence="1" id="KW-0805">Transcription regulation</keyword>
<dbReference type="EMBL" id="JABVEC010000009">
    <property type="protein sequence ID" value="MBC6466724.1"/>
    <property type="molecule type" value="Genomic_DNA"/>
</dbReference>
<dbReference type="Gene3D" id="1.20.120.530">
    <property type="entry name" value="GntR ligand-binding domain-like"/>
    <property type="match status" value="1"/>
</dbReference>
<dbReference type="PROSITE" id="PS50949">
    <property type="entry name" value="HTH_GNTR"/>
    <property type="match status" value="1"/>
</dbReference>
<dbReference type="InterPro" id="IPR036388">
    <property type="entry name" value="WH-like_DNA-bd_sf"/>
</dbReference>
<name>A0ABR7LQ67_9ACTN</name>
<dbReference type="InterPro" id="IPR036390">
    <property type="entry name" value="WH_DNA-bd_sf"/>
</dbReference>
<evidence type="ECO:0000256" key="3">
    <source>
        <dbReference type="ARBA" id="ARBA00023163"/>
    </source>
</evidence>
<dbReference type="SMART" id="SM00345">
    <property type="entry name" value="HTH_GNTR"/>
    <property type="match status" value="1"/>
</dbReference>
<comment type="caution">
    <text evidence="5">The sequence shown here is derived from an EMBL/GenBank/DDBJ whole genome shotgun (WGS) entry which is preliminary data.</text>
</comment>
<dbReference type="SUPFAM" id="SSF48008">
    <property type="entry name" value="GntR ligand-binding domain-like"/>
    <property type="match status" value="1"/>
</dbReference>
<feature type="domain" description="HTH gntR-type" evidence="4">
    <location>
        <begin position="7"/>
        <end position="74"/>
    </location>
</feature>
<evidence type="ECO:0000256" key="2">
    <source>
        <dbReference type="ARBA" id="ARBA00023125"/>
    </source>
</evidence>
<dbReference type="SUPFAM" id="SSF46785">
    <property type="entry name" value="Winged helix' DNA-binding domain"/>
    <property type="match status" value="1"/>
</dbReference>
<dbReference type="Pfam" id="PF00392">
    <property type="entry name" value="GntR"/>
    <property type="match status" value="1"/>
</dbReference>
<dbReference type="RefSeq" id="WP_187243732.1">
    <property type="nucleotide sequence ID" value="NZ_BAAAOK010000013.1"/>
</dbReference>
<reference evidence="5 6" key="1">
    <citation type="submission" date="2020-06" db="EMBL/GenBank/DDBJ databases">
        <title>Actinomadura xiongansis sp. nov., isolated from soil of Baiyangdian.</title>
        <authorList>
            <person name="Zhang X."/>
        </authorList>
    </citation>
    <scope>NUCLEOTIDE SEQUENCE [LARGE SCALE GENOMIC DNA]</scope>
    <source>
        <strain evidence="5 6">HBUM206468</strain>
    </source>
</reference>
<evidence type="ECO:0000259" key="4">
    <source>
        <dbReference type="PROSITE" id="PS50949"/>
    </source>
</evidence>
<accession>A0ABR7LQ67</accession>
<dbReference type="InterPro" id="IPR000524">
    <property type="entry name" value="Tscrpt_reg_HTH_GntR"/>
</dbReference>
<evidence type="ECO:0000313" key="6">
    <source>
        <dbReference type="Proteomes" id="UP000805614"/>
    </source>
</evidence>
<sequence>MSTYNGRGIHGQVVETIGRRVVTGQLPENGRIDLVELEAELDVSRTVVREALKVLAGKGLVDSRQKRGTVVRPRSEWNLLDPDVISWEFENRGTEMLGQLAEVRQMFEPAAAALAAGRRTEADLAELEAALQDMARAQTPAEAVVADLRFHRGVLAATGNELLVRMEGVVESVLAERDRIVHDAVTTDDPVPSHHALLEAIRAGDGQAARTCALALLDKAVADVDRATHPRGDA</sequence>
<gene>
    <name evidence="5" type="ORF">HKK74_14600</name>
</gene>